<feature type="short sequence motif" description="Histidine triad motif" evidence="1">
    <location>
        <begin position="93"/>
        <end position="97"/>
    </location>
</feature>
<dbReference type="PANTHER" id="PTHR46648:SF1">
    <property type="entry name" value="ADENOSINE 5'-MONOPHOSPHORAMIDASE HNT1"/>
    <property type="match status" value="1"/>
</dbReference>
<dbReference type="InterPro" id="IPR036265">
    <property type="entry name" value="HIT-like_sf"/>
</dbReference>
<protein>
    <submittedName>
        <fullName evidence="3">Histidine triad (HIT) family protein</fullName>
    </submittedName>
</protein>
<accession>A0ABX0SJS2</accession>
<evidence type="ECO:0000313" key="3">
    <source>
        <dbReference type="EMBL" id="NIH56921.1"/>
    </source>
</evidence>
<dbReference type="Pfam" id="PF01230">
    <property type="entry name" value="HIT"/>
    <property type="match status" value="1"/>
</dbReference>
<reference evidence="3 4" key="1">
    <citation type="submission" date="2020-02" db="EMBL/GenBank/DDBJ databases">
        <title>Sequencing the genomes of 1000 actinobacteria strains.</title>
        <authorList>
            <person name="Klenk H.-P."/>
        </authorList>
    </citation>
    <scope>NUCLEOTIDE SEQUENCE [LARGE SCALE GENOMIC DNA]</scope>
    <source>
        <strain evidence="3 4">DSM 19609</strain>
    </source>
</reference>
<evidence type="ECO:0000256" key="1">
    <source>
        <dbReference type="PROSITE-ProRule" id="PRU00464"/>
    </source>
</evidence>
<keyword evidence="4" id="KW-1185">Reference proteome</keyword>
<dbReference type="PROSITE" id="PS51084">
    <property type="entry name" value="HIT_2"/>
    <property type="match status" value="1"/>
</dbReference>
<evidence type="ECO:0000259" key="2">
    <source>
        <dbReference type="PROSITE" id="PS51084"/>
    </source>
</evidence>
<sequence length="137" mass="15341">MDVFDQIVAGDVPAEVIARNDRAIAFLDTRPLFPGHALVCPVDHYETFYDLPADLYAAICSLARRVALAQRDALDAEGTFLGNNNIVSQSVPHFHLHVVPRHRGDGLRGFFWPRTRPSSDELHAVGDRLRAVIEEQR</sequence>
<dbReference type="EMBL" id="JAAMOZ010000001">
    <property type="protein sequence ID" value="NIH56921.1"/>
    <property type="molecule type" value="Genomic_DNA"/>
</dbReference>
<gene>
    <name evidence="3" type="ORF">FB473_001566</name>
</gene>
<name>A0ABX0SJS2_9ACTN</name>
<proteinExistence type="predicted"/>
<feature type="domain" description="HIT" evidence="2">
    <location>
        <begin position="3"/>
        <end position="108"/>
    </location>
</feature>
<dbReference type="InterPro" id="IPR011146">
    <property type="entry name" value="HIT-like"/>
</dbReference>
<dbReference type="InterPro" id="IPR001310">
    <property type="entry name" value="Histidine_triad_HIT"/>
</dbReference>
<dbReference type="Gene3D" id="3.30.428.10">
    <property type="entry name" value="HIT-like"/>
    <property type="match status" value="1"/>
</dbReference>
<dbReference type="Proteomes" id="UP000749311">
    <property type="component" value="Unassembled WGS sequence"/>
</dbReference>
<dbReference type="RefSeq" id="WP_341770070.1">
    <property type="nucleotide sequence ID" value="NZ_BAAAOO010000015.1"/>
</dbReference>
<comment type="caution">
    <text evidence="3">The sequence shown here is derived from an EMBL/GenBank/DDBJ whole genome shotgun (WGS) entry which is preliminary data.</text>
</comment>
<dbReference type="PANTHER" id="PTHR46648">
    <property type="entry name" value="HIT FAMILY PROTEIN 1"/>
    <property type="match status" value="1"/>
</dbReference>
<dbReference type="PRINTS" id="PR00332">
    <property type="entry name" value="HISTRIAD"/>
</dbReference>
<dbReference type="SUPFAM" id="SSF54197">
    <property type="entry name" value="HIT-like"/>
    <property type="match status" value="1"/>
</dbReference>
<organism evidence="3 4">
    <name type="scientific">Brooklawnia cerclae</name>
    <dbReference type="NCBI Taxonomy" id="349934"/>
    <lineage>
        <taxon>Bacteria</taxon>
        <taxon>Bacillati</taxon>
        <taxon>Actinomycetota</taxon>
        <taxon>Actinomycetes</taxon>
        <taxon>Propionibacteriales</taxon>
        <taxon>Propionibacteriaceae</taxon>
        <taxon>Brooklawnia</taxon>
    </lineage>
</organism>
<evidence type="ECO:0000313" key="4">
    <source>
        <dbReference type="Proteomes" id="UP000749311"/>
    </source>
</evidence>